<keyword evidence="12 13" id="KW-0807">Transducer</keyword>
<dbReference type="GO" id="GO:0004984">
    <property type="term" value="F:olfactory receptor activity"/>
    <property type="evidence" value="ECO:0007669"/>
    <property type="project" value="InterPro"/>
</dbReference>
<evidence type="ECO:0000256" key="5">
    <source>
        <dbReference type="ARBA" id="ARBA00022725"/>
    </source>
</evidence>
<keyword evidence="3 14" id="KW-0716">Sensory transduction</keyword>
<gene>
    <name evidence="16" type="primary">OR6Y1</name>
    <name evidence="16" type="ORF">AMEX_G23257</name>
</gene>
<evidence type="ECO:0000256" key="10">
    <source>
        <dbReference type="ARBA" id="ARBA00023170"/>
    </source>
</evidence>
<dbReference type="InterPro" id="IPR050939">
    <property type="entry name" value="Olfactory_GPCR1"/>
</dbReference>
<dbReference type="PRINTS" id="PR00237">
    <property type="entry name" value="GPCRRHODOPSN"/>
</dbReference>
<evidence type="ECO:0000256" key="9">
    <source>
        <dbReference type="ARBA" id="ARBA00023157"/>
    </source>
</evidence>
<feature type="transmembrane region" description="Helical" evidence="14">
    <location>
        <begin position="66"/>
        <end position="86"/>
    </location>
</feature>
<feature type="transmembrane region" description="Helical" evidence="14">
    <location>
        <begin position="278"/>
        <end position="299"/>
    </location>
</feature>
<dbReference type="InterPro" id="IPR000725">
    <property type="entry name" value="Olfact_rcpt"/>
</dbReference>
<keyword evidence="7 13" id="KW-0297">G-protein coupled receptor</keyword>
<dbReference type="PRINTS" id="PR00245">
    <property type="entry name" value="OLFACTORYR"/>
</dbReference>
<evidence type="ECO:0000256" key="13">
    <source>
        <dbReference type="RuleBase" id="RU000688"/>
    </source>
</evidence>
<dbReference type="PROSITE" id="PS00237">
    <property type="entry name" value="G_PROTEIN_RECEP_F1_1"/>
    <property type="match status" value="1"/>
</dbReference>
<dbReference type="SUPFAM" id="SSF81321">
    <property type="entry name" value="Family A G protein-coupled receptor-like"/>
    <property type="match status" value="1"/>
</dbReference>
<dbReference type="PANTHER" id="PTHR24242:SF227">
    <property type="entry name" value="OLFACTORY RECEPTOR"/>
    <property type="match status" value="1"/>
</dbReference>
<accession>A0A8T2KX77</accession>
<keyword evidence="2 14" id="KW-1003">Cell membrane</keyword>
<comment type="caution">
    <text evidence="16">The sequence shown here is derived from an EMBL/GenBank/DDBJ whole genome shotgun (WGS) entry which is preliminary data.</text>
</comment>
<feature type="transmembrane region" description="Helical" evidence="14">
    <location>
        <begin position="30"/>
        <end position="54"/>
    </location>
</feature>
<dbReference type="GO" id="GO:0005886">
    <property type="term" value="C:plasma membrane"/>
    <property type="evidence" value="ECO:0007669"/>
    <property type="project" value="UniProtKB-SubCell"/>
</dbReference>
<feature type="transmembrane region" description="Helical" evidence="14">
    <location>
        <begin position="106"/>
        <end position="124"/>
    </location>
</feature>
<dbReference type="FunFam" id="1.20.1070.10:FF:000024">
    <property type="entry name" value="Olfactory receptor"/>
    <property type="match status" value="1"/>
</dbReference>
<keyword evidence="11" id="KW-0325">Glycoprotein</keyword>
<evidence type="ECO:0000256" key="12">
    <source>
        <dbReference type="ARBA" id="ARBA00023224"/>
    </source>
</evidence>
<dbReference type="InterPro" id="IPR017452">
    <property type="entry name" value="GPCR_Rhodpsn_7TM"/>
</dbReference>
<comment type="subcellular location">
    <subcellularLocation>
        <location evidence="1 14">Cell membrane</location>
        <topology evidence="1 14">Multi-pass membrane protein</topology>
    </subcellularLocation>
</comment>
<evidence type="ECO:0000256" key="7">
    <source>
        <dbReference type="ARBA" id="ARBA00023040"/>
    </source>
</evidence>
<evidence type="ECO:0000256" key="1">
    <source>
        <dbReference type="ARBA" id="ARBA00004651"/>
    </source>
</evidence>
<dbReference type="PROSITE" id="PS50262">
    <property type="entry name" value="G_PROTEIN_RECEP_F1_2"/>
    <property type="match status" value="1"/>
</dbReference>
<keyword evidence="5 14" id="KW-0552">Olfaction</keyword>
<dbReference type="Proteomes" id="UP000752171">
    <property type="component" value="Unassembled WGS sequence"/>
</dbReference>
<feature type="transmembrane region" description="Helical" evidence="14">
    <location>
        <begin position="206"/>
        <end position="229"/>
    </location>
</feature>
<evidence type="ECO:0000256" key="6">
    <source>
        <dbReference type="ARBA" id="ARBA00022989"/>
    </source>
</evidence>
<evidence type="ECO:0000313" key="16">
    <source>
        <dbReference type="EMBL" id="KAG9263247.1"/>
    </source>
</evidence>
<evidence type="ECO:0000313" key="17">
    <source>
        <dbReference type="Proteomes" id="UP000752171"/>
    </source>
</evidence>
<dbReference type="GO" id="GO:0004930">
    <property type="term" value="F:G protein-coupled receptor activity"/>
    <property type="evidence" value="ECO:0007669"/>
    <property type="project" value="UniProtKB-KW"/>
</dbReference>
<proteinExistence type="inferred from homology"/>
<comment type="similarity">
    <text evidence="13">Belongs to the G-protein coupled receptor 1 family.</text>
</comment>
<dbReference type="KEGG" id="amex:103040161"/>
<dbReference type="AlphaFoldDB" id="A0A8T2KX77"/>
<evidence type="ECO:0000256" key="11">
    <source>
        <dbReference type="ARBA" id="ARBA00023180"/>
    </source>
</evidence>
<evidence type="ECO:0000256" key="4">
    <source>
        <dbReference type="ARBA" id="ARBA00022692"/>
    </source>
</evidence>
<keyword evidence="10 13" id="KW-0675">Receptor</keyword>
<evidence type="ECO:0000256" key="2">
    <source>
        <dbReference type="ARBA" id="ARBA00022475"/>
    </source>
</evidence>
<feature type="domain" description="G-protein coupled receptors family 1 profile" evidence="15">
    <location>
        <begin position="45"/>
        <end position="297"/>
    </location>
</feature>
<dbReference type="PANTHER" id="PTHR24242">
    <property type="entry name" value="G-PROTEIN COUPLED RECEPTOR"/>
    <property type="match status" value="1"/>
</dbReference>
<dbReference type="EMBL" id="JAICCE010000020">
    <property type="protein sequence ID" value="KAG9263247.1"/>
    <property type="molecule type" value="Genomic_DNA"/>
</dbReference>
<keyword evidence="9" id="KW-1015">Disulfide bond</keyword>
<keyword evidence="8 14" id="KW-0472">Membrane</keyword>
<protein>
    <recommendedName>
        <fullName evidence="14">Olfactory receptor</fullName>
    </recommendedName>
</protein>
<evidence type="ECO:0000256" key="8">
    <source>
        <dbReference type="ARBA" id="ARBA00023136"/>
    </source>
</evidence>
<sequence length="328" mass="37166">MSENNQTITTVVTEFFIVGFPGLQPEYNNLVAALFFCVYVAVLVGNSTFTMLFAIETSLHKPMYIIMLNLAMSDVGFCTVALPKLISRYWFNNGSISFQLCLMQRIFIHYFGTLNSLIMMIMALDRYLAICFPFRYPVLMTNQAMGLLSGFSWVSAFISPSISASMTAKMPFCGPNLIINCFCDTMSMNNLACTDTKAAYQIQFSLAMFVLIVPFSFIIISYVSIGVSVSKITNNQGRMKAFSTCTTQLVIITLYYTPRVFVYATPYIPNLKMTVDQKMVFSMFYLLLPPIVNPLIYCFRTNQIQQLFRKILGLNRMSQKVSVGFFPK</sequence>
<organism evidence="16 17">
    <name type="scientific">Astyanax mexicanus</name>
    <name type="common">Blind cave fish</name>
    <name type="synonym">Astyanax fasciatus mexicanus</name>
    <dbReference type="NCBI Taxonomy" id="7994"/>
    <lineage>
        <taxon>Eukaryota</taxon>
        <taxon>Metazoa</taxon>
        <taxon>Chordata</taxon>
        <taxon>Craniata</taxon>
        <taxon>Vertebrata</taxon>
        <taxon>Euteleostomi</taxon>
        <taxon>Actinopterygii</taxon>
        <taxon>Neopterygii</taxon>
        <taxon>Teleostei</taxon>
        <taxon>Ostariophysi</taxon>
        <taxon>Characiformes</taxon>
        <taxon>Characoidei</taxon>
        <taxon>Acestrorhamphidae</taxon>
        <taxon>Acestrorhamphinae</taxon>
        <taxon>Astyanax</taxon>
    </lineage>
</organism>
<dbReference type="Gene3D" id="1.20.1070.10">
    <property type="entry name" value="Rhodopsin 7-helix transmembrane proteins"/>
    <property type="match status" value="1"/>
</dbReference>
<keyword evidence="4 13" id="KW-0812">Transmembrane</keyword>
<evidence type="ECO:0000259" key="15">
    <source>
        <dbReference type="PROSITE" id="PS50262"/>
    </source>
</evidence>
<evidence type="ECO:0000256" key="14">
    <source>
        <dbReference type="RuleBase" id="RU363047"/>
    </source>
</evidence>
<feature type="transmembrane region" description="Helical" evidence="14">
    <location>
        <begin position="241"/>
        <end position="258"/>
    </location>
</feature>
<name>A0A8T2KX77_ASTMX</name>
<dbReference type="InterPro" id="IPR000276">
    <property type="entry name" value="GPCR_Rhodpsn"/>
</dbReference>
<evidence type="ECO:0000256" key="3">
    <source>
        <dbReference type="ARBA" id="ARBA00022606"/>
    </source>
</evidence>
<dbReference type="Pfam" id="PF13853">
    <property type="entry name" value="7tm_4"/>
    <property type="match status" value="1"/>
</dbReference>
<keyword evidence="6 14" id="KW-1133">Transmembrane helix</keyword>
<reference evidence="16 17" key="1">
    <citation type="submission" date="2021-07" db="EMBL/GenBank/DDBJ databases">
        <authorList>
            <person name="Imarazene B."/>
            <person name="Zahm M."/>
            <person name="Klopp C."/>
            <person name="Cabau C."/>
            <person name="Beille S."/>
            <person name="Jouanno E."/>
            <person name="Castinel A."/>
            <person name="Lluch J."/>
            <person name="Gil L."/>
            <person name="Kuchtly C."/>
            <person name="Lopez Roques C."/>
            <person name="Donnadieu C."/>
            <person name="Parrinello H."/>
            <person name="Journot L."/>
            <person name="Du K."/>
            <person name="Schartl M."/>
            <person name="Retaux S."/>
            <person name="Guiguen Y."/>
        </authorList>
    </citation>
    <scope>NUCLEOTIDE SEQUENCE [LARGE SCALE GENOMIC DNA]</scope>
    <source>
        <strain evidence="16">Pach_M1</strain>
        <tissue evidence="16">Testis</tissue>
    </source>
</reference>
<dbReference type="OrthoDB" id="9975554at2759"/>